<dbReference type="EMBL" id="BGPR01025418">
    <property type="protein sequence ID" value="GBN94300.1"/>
    <property type="molecule type" value="Genomic_DNA"/>
</dbReference>
<proteinExistence type="predicted"/>
<dbReference type="Proteomes" id="UP000499080">
    <property type="component" value="Unassembled WGS sequence"/>
</dbReference>
<reference evidence="2 3" key="1">
    <citation type="journal article" date="2019" name="Sci. Rep.">
        <title>Orb-weaving spider Araneus ventricosus genome elucidates the spidroin gene catalogue.</title>
        <authorList>
            <person name="Kono N."/>
            <person name="Nakamura H."/>
            <person name="Ohtoshi R."/>
            <person name="Moran D.A.P."/>
            <person name="Shinohara A."/>
            <person name="Yoshida Y."/>
            <person name="Fujiwara M."/>
            <person name="Mori M."/>
            <person name="Tomita M."/>
            <person name="Arakawa K."/>
        </authorList>
    </citation>
    <scope>NUCLEOTIDE SEQUENCE [LARGE SCALE GENOMIC DNA]</scope>
</reference>
<feature type="compositionally biased region" description="Basic and acidic residues" evidence="1">
    <location>
        <begin position="124"/>
        <end position="150"/>
    </location>
</feature>
<feature type="region of interest" description="Disordered" evidence="1">
    <location>
        <begin position="103"/>
        <end position="150"/>
    </location>
</feature>
<protein>
    <submittedName>
        <fullName evidence="2">Uncharacterized protein</fullName>
    </submittedName>
</protein>
<accession>A0A4Y2T310</accession>
<comment type="caution">
    <text evidence="2">The sequence shown here is derived from an EMBL/GenBank/DDBJ whole genome shotgun (WGS) entry which is preliminary data.</text>
</comment>
<keyword evidence="3" id="KW-1185">Reference proteome</keyword>
<gene>
    <name evidence="2" type="ORF">AVEN_179282_1</name>
</gene>
<evidence type="ECO:0000313" key="2">
    <source>
        <dbReference type="EMBL" id="GBN94300.1"/>
    </source>
</evidence>
<name>A0A4Y2T310_ARAVE</name>
<evidence type="ECO:0000256" key="1">
    <source>
        <dbReference type="SAM" id="MobiDB-lite"/>
    </source>
</evidence>
<evidence type="ECO:0000313" key="3">
    <source>
        <dbReference type="Proteomes" id="UP000499080"/>
    </source>
</evidence>
<organism evidence="2 3">
    <name type="scientific">Araneus ventricosus</name>
    <name type="common">Orbweaver spider</name>
    <name type="synonym">Epeira ventricosa</name>
    <dbReference type="NCBI Taxonomy" id="182803"/>
    <lineage>
        <taxon>Eukaryota</taxon>
        <taxon>Metazoa</taxon>
        <taxon>Ecdysozoa</taxon>
        <taxon>Arthropoda</taxon>
        <taxon>Chelicerata</taxon>
        <taxon>Arachnida</taxon>
        <taxon>Araneae</taxon>
        <taxon>Araneomorphae</taxon>
        <taxon>Entelegynae</taxon>
        <taxon>Araneoidea</taxon>
        <taxon>Araneidae</taxon>
        <taxon>Araneus</taxon>
    </lineage>
</organism>
<dbReference type="AlphaFoldDB" id="A0A4Y2T310"/>
<sequence length="150" mass="17179">MMPGVPINNESQIMMPGVPAKNESQIIDGWCSTNDESNYDGRCSYKRCESNYDGRSDIQLLFLLCSISLFLMPKERGITGMLPADGGTRKREKEEWLKLKKKEAADCQSGTTWPGQKSEETEEQKEIADCQIRHNVSRREDDKTEEQKRK</sequence>